<dbReference type="AlphaFoldDB" id="A0AAV4VPA5"/>
<accession>A0AAV4VPA5</accession>
<organism evidence="1 2">
    <name type="scientific">Caerostris extrusa</name>
    <name type="common">Bark spider</name>
    <name type="synonym">Caerostris bankana</name>
    <dbReference type="NCBI Taxonomy" id="172846"/>
    <lineage>
        <taxon>Eukaryota</taxon>
        <taxon>Metazoa</taxon>
        <taxon>Ecdysozoa</taxon>
        <taxon>Arthropoda</taxon>
        <taxon>Chelicerata</taxon>
        <taxon>Arachnida</taxon>
        <taxon>Araneae</taxon>
        <taxon>Araneomorphae</taxon>
        <taxon>Entelegynae</taxon>
        <taxon>Araneoidea</taxon>
        <taxon>Araneidae</taxon>
        <taxon>Caerostris</taxon>
    </lineage>
</organism>
<dbReference type="Proteomes" id="UP001054945">
    <property type="component" value="Unassembled WGS sequence"/>
</dbReference>
<evidence type="ECO:0000313" key="2">
    <source>
        <dbReference type="Proteomes" id="UP001054945"/>
    </source>
</evidence>
<evidence type="ECO:0000313" key="1">
    <source>
        <dbReference type="EMBL" id="GIY71235.1"/>
    </source>
</evidence>
<reference evidence="1 2" key="1">
    <citation type="submission" date="2021-06" db="EMBL/GenBank/DDBJ databases">
        <title>Caerostris extrusa draft genome.</title>
        <authorList>
            <person name="Kono N."/>
            <person name="Arakawa K."/>
        </authorList>
    </citation>
    <scope>NUCLEOTIDE SEQUENCE [LARGE SCALE GENOMIC DNA]</scope>
</reference>
<proteinExistence type="predicted"/>
<gene>
    <name evidence="1" type="ORF">CEXT_63011</name>
</gene>
<protein>
    <submittedName>
        <fullName evidence="1">Uncharacterized protein</fullName>
    </submittedName>
</protein>
<keyword evidence="2" id="KW-1185">Reference proteome</keyword>
<comment type="caution">
    <text evidence="1">The sequence shown here is derived from an EMBL/GenBank/DDBJ whole genome shotgun (WGS) entry which is preliminary data.</text>
</comment>
<dbReference type="EMBL" id="BPLR01014770">
    <property type="protein sequence ID" value="GIY71235.1"/>
    <property type="molecule type" value="Genomic_DNA"/>
</dbReference>
<name>A0AAV4VPA5_CAEEX</name>
<sequence>MIRGLELLTLTRLQGETPCQMRGAPEIRETVRTRPSAVHTDGDHLLELLDCGLKRHEKKKKIQIRRSSKKACTKDSSGNNFFCINFRKTNVDEIEN</sequence>